<feature type="non-terminal residue" evidence="1">
    <location>
        <position position="1"/>
    </location>
</feature>
<sequence>TKSYLSYDQLLKKYNLLDLKSRRKQLEAMLLYDLCHNKYDCITLTRKLCYRIPFRTPIRKNRMHQLFATTMCRTNASKRSPLFRMTQ</sequence>
<dbReference type="AlphaFoldDB" id="S4NWS2"/>
<accession>S4NWS2</accession>
<name>S4NWS2_9NEOP</name>
<dbReference type="EMBL" id="GAIX01009354">
    <property type="protein sequence ID" value="JAA83206.1"/>
    <property type="molecule type" value="Transcribed_RNA"/>
</dbReference>
<proteinExistence type="predicted"/>
<evidence type="ECO:0000313" key="1">
    <source>
        <dbReference type="EMBL" id="JAA83206.1"/>
    </source>
</evidence>
<organism evidence="1">
    <name type="scientific">Pararge aegeria</name>
    <name type="common">speckled wood butterfly</name>
    <dbReference type="NCBI Taxonomy" id="116150"/>
    <lineage>
        <taxon>Eukaryota</taxon>
        <taxon>Metazoa</taxon>
        <taxon>Ecdysozoa</taxon>
        <taxon>Arthropoda</taxon>
        <taxon>Hexapoda</taxon>
        <taxon>Insecta</taxon>
        <taxon>Pterygota</taxon>
        <taxon>Neoptera</taxon>
        <taxon>Endopterygota</taxon>
        <taxon>Lepidoptera</taxon>
        <taxon>Glossata</taxon>
        <taxon>Ditrysia</taxon>
        <taxon>Papilionoidea</taxon>
        <taxon>Nymphalidae</taxon>
        <taxon>Satyrinae</taxon>
        <taxon>Satyrini</taxon>
        <taxon>Parargina</taxon>
        <taxon>Pararge</taxon>
    </lineage>
</organism>
<reference evidence="1" key="1">
    <citation type="journal article" date="2013" name="BMC Genomics">
        <title>Unscrambling butterfly oogenesis.</title>
        <authorList>
            <person name="Carter J.M."/>
            <person name="Baker S.C."/>
            <person name="Pink R."/>
            <person name="Carter D.R."/>
            <person name="Collins A."/>
            <person name="Tomlin J."/>
            <person name="Gibbs M."/>
            <person name="Breuker C.J."/>
        </authorList>
    </citation>
    <scope>NUCLEOTIDE SEQUENCE</scope>
    <source>
        <tissue evidence="1">Ovary</tissue>
    </source>
</reference>
<protein>
    <submittedName>
        <fullName evidence="1">Uncharacterized protein</fullName>
    </submittedName>
</protein>
<reference evidence="1" key="2">
    <citation type="submission" date="2013-05" db="EMBL/GenBank/DDBJ databases">
        <authorList>
            <person name="Carter J.-M."/>
            <person name="Baker S.C."/>
            <person name="Pink R."/>
            <person name="Carter D.R.F."/>
            <person name="Collins A."/>
            <person name="Tomlin J."/>
            <person name="Gibbs M."/>
            <person name="Breuker C.J."/>
        </authorList>
    </citation>
    <scope>NUCLEOTIDE SEQUENCE</scope>
    <source>
        <tissue evidence="1">Ovary</tissue>
    </source>
</reference>